<sequence length="724" mass="82356">MASTGWQVAGSGKSQKPRPGGQGMSKTQRKNFVDNMPRVEAISPLEEKPTMFEQAFKEKTVTQNGKENTRPSTDNVAKKTQGKKKPQPEKKKEPRVTFEEALAKIDAGELESILAKDQQTFPDNSSVWLKDMASYLNMKLDDIADPSPVFEGQAPDFPACKLPKGVQKLLRGVLSKCSQATLELFLEHCVQSMITDMGKGIATGGYRIFIQLMATEKPDLFVETVSKYQDMMKSNQNRPLRCLSIMWALGQCGIKSLKCGIKVWLNLMVPVLGTRSLSSYTVDYLDNLFRQHGDLKPAFDVMSFRDFFPIMDAIFIPSSNLSTQLQKKLLALYPKIKEIAFGQHPDATLRHYFPSFLARATLQGNNNLRAELVECLVHCLATDKQCFSVWRQMYTKHMQQSSVLLEHFLTQWDKVSSKVDKTQLKETINAFSITNEELATQGKTTADGYKNCVQNCKLLLLKMSKGRFPWGLMFFLFFAAIAGLVAYDIVTSKTGFKGSRTSQMLKDAGVLVFLEHLYNRITVYTGKATGWLQDNVPYYYGQVCSVVGPYLTLAWESLVAGALYIVALFKATNQWVVEKWPVFLEWLEAKFPGLQDSITEYFWLTWGFIVTWSLWLWQHLQYYGAIMWQHIAHYGAIVWHYMGVYGAIAWNTILLWSMWAWQHVVYAWAVISNWLLENIFKGNLSPENLQRILSSCLVSLQGYISSFTQWCYKIIQGEPSIQAS</sequence>
<keyword evidence="4 12" id="KW-0812">Transmembrane</keyword>
<keyword evidence="14" id="KW-1185">Reference proteome</keyword>
<evidence type="ECO:0000256" key="11">
    <source>
        <dbReference type="SAM" id="MobiDB-lite"/>
    </source>
</evidence>
<feature type="compositionally biased region" description="Basic and acidic residues" evidence="11">
    <location>
        <begin position="45"/>
        <end position="60"/>
    </location>
</feature>
<evidence type="ECO:0000256" key="12">
    <source>
        <dbReference type="SAM" id="Phobius"/>
    </source>
</evidence>
<feature type="transmembrane region" description="Helical" evidence="12">
    <location>
        <begin position="550"/>
        <end position="569"/>
    </location>
</feature>
<comment type="caution">
    <text evidence="13">The sequence shown here is derived from an EMBL/GenBank/DDBJ whole genome shotgun (WGS) entry which is preliminary data.</text>
</comment>
<keyword evidence="6" id="KW-0256">Endoplasmic reticulum</keyword>
<evidence type="ECO:0000256" key="2">
    <source>
        <dbReference type="ARBA" id="ARBA00007984"/>
    </source>
</evidence>
<dbReference type="Pfam" id="PF10151">
    <property type="entry name" value="TMEM214"/>
    <property type="match status" value="1"/>
</dbReference>
<feature type="transmembrane region" description="Helical" evidence="12">
    <location>
        <begin position="468"/>
        <end position="490"/>
    </location>
</feature>
<dbReference type="PANTHER" id="PTHR13448:SF0">
    <property type="entry name" value="TRANSMEMBRANE PROTEIN 214"/>
    <property type="match status" value="1"/>
</dbReference>
<evidence type="ECO:0000313" key="13">
    <source>
        <dbReference type="EMBL" id="CAH1773178.1"/>
    </source>
</evidence>
<dbReference type="GO" id="GO:0005789">
    <property type="term" value="C:endoplasmic reticulum membrane"/>
    <property type="evidence" value="ECO:0007669"/>
    <property type="project" value="UniProtKB-SubCell"/>
</dbReference>
<organism evidence="13 14">
    <name type="scientific">Owenia fusiformis</name>
    <name type="common">Polychaete worm</name>
    <dbReference type="NCBI Taxonomy" id="6347"/>
    <lineage>
        <taxon>Eukaryota</taxon>
        <taxon>Metazoa</taxon>
        <taxon>Spiralia</taxon>
        <taxon>Lophotrochozoa</taxon>
        <taxon>Annelida</taxon>
        <taxon>Polychaeta</taxon>
        <taxon>Sedentaria</taxon>
        <taxon>Canalipalpata</taxon>
        <taxon>Sabellida</taxon>
        <taxon>Oweniida</taxon>
        <taxon>Oweniidae</taxon>
        <taxon>Owenia</taxon>
    </lineage>
</organism>
<evidence type="ECO:0000256" key="9">
    <source>
        <dbReference type="ARBA" id="ARBA00023180"/>
    </source>
</evidence>
<gene>
    <name evidence="13" type="ORF">OFUS_LOCUS812</name>
</gene>
<dbReference type="PANTHER" id="PTHR13448">
    <property type="entry name" value="TRANSMEMBRANE PROTEIN 214"/>
    <property type="match status" value="1"/>
</dbReference>
<comment type="similarity">
    <text evidence="2">Belongs to the TMEM214 family.</text>
</comment>
<evidence type="ECO:0000256" key="1">
    <source>
        <dbReference type="ARBA" id="ARBA00004477"/>
    </source>
</evidence>
<evidence type="ECO:0000256" key="7">
    <source>
        <dbReference type="ARBA" id="ARBA00022989"/>
    </source>
</evidence>
<reference evidence="13" key="1">
    <citation type="submission" date="2022-03" db="EMBL/GenBank/DDBJ databases">
        <authorList>
            <person name="Martin C."/>
        </authorList>
    </citation>
    <scope>NUCLEOTIDE SEQUENCE</scope>
</reference>
<dbReference type="EMBL" id="CAIIXF020000001">
    <property type="protein sequence ID" value="CAH1773178.1"/>
    <property type="molecule type" value="Genomic_DNA"/>
</dbReference>
<name>A0A8J1U9Z9_OWEFU</name>
<dbReference type="OrthoDB" id="10022292at2759"/>
<dbReference type="Proteomes" id="UP000749559">
    <property type="component" value="Unassembled WGS sequence"/>
</dbReference>
<keyword evidence="9" id="KW-0325">Glycoprotein</keyword>
<dbReference type="GO" id="GO:0006915">
    <property type="term" value="P:apoptotic process"/>
    <property type="evidence" value="ECO:0007669"/>
    <property type="project" value="UniProtKB-KW"/>
</dbReference>
<feature type="region of interest" description="Disordered" evidence="11">
    <location>
        <begin position="1"/>
        <end position="96"/>
    </location>
</feature>
<comment type="function">
    <text evidence="10">Critical mediator, in cooperation with CASP4, of endoplasmic reticulum-stress induced apoptosis. Required or the activation of CASP4 following endoplasmic reticulum stress.</text>
</comment>
<evidence type="ECO:0000256" key="5">
    <source>
        <dbReference type="ARBA" id="ARBA00022703"/>
    </source>
</evidence>
<evidence type="ECO:0000256" key="4">
    <source>
        <dbReference type="ARBA" id="ARBA00022692"/>
    </source>
</evidence>
<proteinExistence type="inferred from homology"/>
<accession>A0A8J1U9Z9</accession>
<feature type="compositionally biased region" description="Polar residues" evidence="11">
    <location>
        <begin position="61"/>
        <end position="75"/>
    </location>
</feature>
<dbReference type="InterPro" id="IPR019308">
    <property type="entry name" value="TMEM214"/>
</dbReference>
<comment type="subcellular location">
    <subcellularLocation>
        <location evidence="1">Endoplasmic reticulum membrane</location>
        <topology evidence="1">Multi-pass membrane protein</topology>
    </subcellularLocation>
</comment>
<evidence type="ECO:0000256" key="6">
    <source>
        <dbReference type="ARBA" id="ARBA00022824"/>
    </source>
</evidence>
<feature type="transmembrane region" description="Helical" evidence="12">
    <location>
        <begin position="601"/>
        <end position="620"/>
    </location>
</feature>
<dbReference type="AlphaFoldDB" id="A0A8J1U9Z9"/>
<protein>
    <submittedName>
        <fullName evidence="13">Uncharacterized protein</fullName>
    </submittedName>
</protein>
<feature type="transmembrane region" description="Helical" evidence="12">
    <location>
        <begin position="632"/>
        <end position="653"/>
    </location>
</feature>
<keyword evidence="7 12" id="KW-1133">Transmembrane helix</keyword>
<dbReference type="GO" id="GO:0005794">
    <property type="term" value="C:Golgi apparatus"/>
    <property type="evidence" value="ECO:0007669"/>
    <property type="project" value="TreeGrafter"/>
</dbReference>
<keyword evidence="5" id="KW-0053">Apoptosis</keyword>
<comment type="subunit">
    <text evidence="3">Constitutively interacts with CASP4; required for the localization of procaspase 4 to the ER.</text>
</comment>
<evidence type="ECO:0000256" key="8">
    <source>
        <dbReference type="ARBA" id="ARBA00023136"/>
    </source>
</evidence>
<evidence type="ECO:0000256" key="3">
    <source>
        <dbReference type="ARBA" id="ARBA00011720"/>
    </source>
</evidence>
<evidence type="ECO:0000313" key="14">
    <source>
        <dbReference type="Proteomes" id="UP000749559"/>
    </source>
</evidence>
<evidence type="ECO:0000256" key="10">
    <source>
        <dbReference type="ARBA" id="ARBA00024938"/>
    </source>
</evidence>
<keyword evidence="8 12" id="KW-0472">Membrane</keyword>
<feature type="compositionally biased region" description="Basic and acidic residues" evidence="11">
    <location>
        <begin position="86"/>
        <end position="96"/>
    </location>
</feature>